<feature type="domain" description="RWD" evidence="3">
    <location>
        <begin position="8"/>
        <end position="124"/>
    </location>
</feature>
<name>A0A0W7VV38_9HYPO</name>
<reference evidence="4 5" key="1">
    <citation type="submission" date="2017-02" db="EMBL/GenBank/DDBJ databases">
        <title>Genomes of Trichoderma spp. with biocontrol activity.</title>
        <authorList>
            <person name="Gardiner D."/>
            <person name="Kazan K."/>
            <person name="Vos C."/>
            <person name="Harvey P."/>
        </authorList>
    </citation>
    <scope>NUCLEOTIDE SEQUENCE [LARGE SCALE GENOMIC DNA]</scope>
    <source>
        <strain evidence="4 5">A5MH</strain>
    </source>
</reference>
<dbReference type="InterPro" id="IPR040213">
    <property type="entry name" value="GIR2-like"/>
</dbReference>
<dbReference type="InterPro" id="IPR006575">
    <property type="entry name" value="RWD_dom"/>
</dbReference>
<evidence type="ECO:0000256" key="2">
    <source>
        <dbReference type="SAM" id="MobiDB-lite"/>
    </source>
</evidence>
<protein>
    <recommendedName>
        <fullName evidence="3">RWD domain-containing protein</fullName>
    </recommendedName>
</protein>
<dbReference type="Proteomes" id="UP000236546">
    <property type="component" value="Unassembled WGS sequence"/>
</dbReference>
<dbReference type="PANTHER" id="PTHR12292">
    <property type="entry name" value="RWD DOMAIN-CONTAINING PROTEIN"/>
    <property type="match status" value="1"/>
</dbReference>
<sequence length="237" mass="26796">MGREDQVEEREVLESIFPEEITDISETEFRINIVLDVPGEESADDTDDEPPSFLLAVRYPDDYPDVAPHLDIIAPPNAPAHLHFNVGDDRDALLANLNDTIQENLGMAMIFTLYSTLKEAAEQLIQDRRDAEAKIAEEAALAAEREENKKFHGTAVTPETFLKWREGFLREMEEQRVKEEEERLAELKKARIKEPVKLTGRQLWERGLAGKVEEDDVAADEEEGLADGVEQLKVEAA</sequence>
<keyword evidence="1" id="KW-0175">Coiled coil</keyword>
<evidence type="ECO:0000313" key="5">
    <source>
        <dbReference type="Proteomes" id="UP000236546"/>
    </source>
</evidence>
<dbReference type="CDD" id="cd23823">
    <property type="entry name" value="RWD_GCN2"/>
    <property type="match status" value="1"/>
</dbReference>
<evidence type="ECO:0000259" key="3">
    <source>
        <dbReference type="PROSITE" id="PS50908"/>
    </source>
</evidence>
<organism evidence="4 5">
    <name type="scientific">Trichoderma gamsii</name>
    <dbReference type="NCBI Taxonomy" id="398673"/>
    <lineage>
        <taxon>Eukaryota</taxon>
        <taxon>Fungi</taxon>
        <taxon>Dikarya</taxon>
        <taxon>Ascomycota</taxon>
        <taxon>Pezizomycotina</taxon>
        <taxon>Sordariomycetes</taxon>
        <taxon>Hypocreomycetidae</taxon>
        <taxon>Hypocreales</taxon>
        <taxon>Hypocreaceae</taxon>
        <taxon>Trichoderma</taxon>
    </lineage>
</organism>
<gene>
    <name evidence="4" type="ORF">TGAMA5MH_09869</name>
</gene>
<evidence type="ECO:0000313" key="4">
    <source>
        <dbReference type="EMBL" id="PNP38296.1"/>
    </source>
</evidence>
<dbReference type="AlphaFoldDB" id="A0A0W7VV38"/>
<dbReference type="SUPFAM" id="SSF54495">
    <property type="entry name" value="UBC-like"/>
    <property type="match status" value="1"/>
</dbReference>
<dbReference type="EMBL" id="MTYH01000106">
    <property type="protein sequence ID" value="PNP38296.1"/>
    <property type="molecule type" value="Genomic_DNA"/>
</dbReference>
<proteinExistence type="predicted"/>
<evidence type="ECO:0000256" key="1">
    <source>
        <dbReference type="SAM" id="Coils"/>
    </source>
</evidence>
<feature type="coiled-coil region" evidence="1">
    <location>
        <begin position="114"/>
        <end position="190"/>
    </location>
</feature>
<dbReference type="Pfam" id="PF05773">
    <property type="entry name" value="RWD"/>
    <property type="match status" value="1"/>
</dbReference>
<accession>A0A0W7VV38</accession>
<feature type="compositionally biased region" description="Acidic residues" evidence="2">
    <location>
        <begin position="214"/>
        <end position="225"/>
    </location>
</feature>
<feature type="region of interest" description="Disordered" evidence="2">
    <location>
        <begin position="214"/>
        <end position="237"/>
    </location>
</feature>
<dbReference type="FunFam" id="3.10.110.10:FF:000075">
    <property type="entry name" value="RWD domain-containing protein (Gir2)"/>
    <property type="match status" value="1"/>
</dbReference>
<dbReference type="Gene3D" id="3.10.110.10">
    <property type="entry name" value="Ubiquitin Conjugating Enzyme"/>
    <property type="match status" value="1"/>
</dbReference>
<comment type="caution">
    <text evidence="4">The sequence shown here is derived from an EMBL/GenBank/DDBJ whole genome shotgun (WGS) entry which is preliminary data.</text>
</comment>
<dbReference type="PROSITE" id="PS50908">
    <property type="entry name" value="RWD"/>
    <property type="match status" value="1"/>
</dbReference>
<dbReference type="OrthoDB" id="277175at2759"/>
<dbReference type="InterPro" id="IPR016135">
    <property type="entry name" value="UBQ-conjugating_enzyme/RWD"/>
</dbReference>
<dbReference type="SMART" id="SM00591">
    <property type="entry name" value="RWD"/>
    <property type="match status" value="1"/>
</dbReference>